<dbReference type="Proteomes" id="UP000625033">
    <property type="component" value="Unassembled WGS sequence"/>
</dbReference>
<keyword evidence="2" id="KW-0812">Transmembrane</keyword>
<keyword evidence="5" id="KW-1185">Reference proteome</keyword>
<dbReference type="Pfam" id="PF04235">
    <property type="entry name" value="DUF418"/>
    <property type="match status" value="1"/>
</dbReference>
<organism evidence="4 5">
    <name type="scientific">Zhihengliuella flava</name>
    <dbReference type="NCBI Taxonomy" id="1285193"/>
    <lineage>
        <taxon>Bacteria</taxon>
        <taxon>Bacillati</taxon>
        <taxon>Actinomycetota</taxon>
        <taxon>Actinomycetes</taxon>
        <taxon>Micrococcales</taxon>
        <taxon>Micrococcaceae</taxon>
        <taxon>Zhihengliuella</taxon>
    </lineage>
</organism>
<feature type="transmembrane region" description="Helical" evidence="2">
    <location>
        <begin position="379"/>
        <end position="402"/>
    </location>
</feature>
<gene>
    <name evidence="4" type="ORF">IW252_001451</name>
</gene>
<evidence type="ECO:0000313" key="4">
    <source>
        <dbReference type="EMBL" id="MBG6084684.1"/>
    </source>
</evidence>
<name>A0A931D974_9MICC</name>
<feature type="transmembrane region" description="Helical" evidence="2">
    <location>
        <begin position="149"/>
        <end position="170"/>
    </location>
</feature>
<keyword evidence="2" id="KW-0472">Membrane</keyword>
<reference evidence="4" key="1">
    <citation type="submission" date="2020-11" db="EMBL/GenBank/DDBJ databases">
        <title>Sequencing the genomes of 1000 actinobacteria strains.</title>
        <authorList>
            <person name="Klenk H.-P."/>
        </authorList>
    </citation>
    <scope>NUCLEOTIDE SEQUENCE</scope>
    <source>
        <strain evidence="4">DSM 26152</strain>
    </source>
</reference>
<sequence length="427" mass="44557">MSVKIILEDDSEGPAATYSGAMPTPSTPPPQPLGLHHDQQPAAPRTRLQDLDALRAFALLGIFLVNVQLFVEPAALTGAAPVYDDAASDLVNAVVGALFAGKFYILFSFLFGYSFTLLWDASARRGVAVVPVALRRFLGLFVLGLAHGLLLFTGDILLTYALAGLILLAARHASISAARTAAITITAIMGVGLLGLAALLGAVEQFGGLSAEELSGAGFGPAPELLRTDYASYLAGAYPLTLPNLLLVQGPVALAMFFLGLAAAKARWIETTTAPRLRRMLLIGLAVGLPGGVASGWLQVYAGTTSGELLAFALATLTGPFLTAAYVAGLLLAFRTGPGARLRAAMAPAGRMALTNYVAQSAVMALVFTSYGAGLSGSVHPGTAVVLCLAVWAAQLGLSALWMRRFARGPLEGLHRALTYWRAPRWT</sequence>
<evidence type="ECO:0000313" key="5">
    <source>
        <dbReference type="Proteomes" id="UP000625033"/>
    </source>
</evidence>
<evidence type="ECO:0000256" key="1">
    <source>
        <dbReference type="SAM" id="MobiDB-lite"/>
    </source>
</evidence>
<dbReference type="RefSeq" id="WP_196835958.1">
    <property type="nucleotide sequence ID" value="NZ_JADOTZ010000001.1"/>
</dbReference>
<feature type="transmembrane region" description="Helical" evidence="2">
    <location>
        <begin position="182"/>
        <end position="203"/>
    </location>
</feature>
<comment type="caution">
    <text evidence="4">The sequence shown here is derived from an EMBL/GenBank/DDBJ whole genome shotgun (WGS) entry which is preliminary data.</text>
</comment>
<feature type="region of interest" description="Disordered" evidence="1">
    <location>
        <begin position="8"/>
        <end position="41"/>
    </location>
</feature>
<dbReference type="PANTHER" id="PTHR30590:SF2">
    <property type="entry name" value="INNER MEMBRANE PROTEIN"/>
    <property type="match status" value="1"/>
</dbReference>
<dbReference type="InterPro" id="IPR007349">
    <property type="entry name" value="DUF418"/>
</dbReference>
<feature type="transmembrane region" description="Helical" evidence="2">
    <location>
        <begin position="310"/>
        <end position="334"/>
    </location>
</feature>
<dbReference type="InterPro" id="IPR052529">
    <property type="entry name" value="Bact_Transport_Assoc"/>
</dbReference>
<accession>A0A931D974</accession>
<feature type="transmembrane region" description="Helical" evidence="2">
    <location>
        <begin position="126"/>
        <end position="143"/>
    </location>
</feature>
<dbReference type="AlphaFoldDB" id="A0A931D974"/>
<feature type="transmembrane region" description="Helical" evidence="2">
    <location>
        <begin position="53"/>
        <end position="71"/>
    </location>
</feature>
<feature type="transmembrane region" description="Helical" evidence="2">
    <location>
        <begin position="354"/>
        <end position="373"/>
    </location>
</feature>
<feature type="transmembrane region" description="Helical" evidence="2">
    <location>
        <begin position="280"/>
        <end position="298"/>
    </location>
</feature>
<proteinExistence type="predicted"/>
<evidence type="ECO:0000259" key="3">
    <source>
        <dbReference type="Pfam" id="PF04235"/>
    </source>
</evidence>
<feature type="domain" description="DUF418" evidence="3">
    <location>
        <begin position="264"/>
        <end position="422"/>
    </location>
</feature>
<feature type="transmembrane region" description="Helical" evidence="2">
    <location>
        <begin position="246"/>
        <end position="268"/>
    </location>
</feature>
<keyword evidence="2" id="KW-1133">Transmembrane helix</keyword>
<dbReference type="EMBL" id="JADOTZ010000001">
    <property type="protein sequence ID" value="MBG6084684.1"/>
    <property type="molecule type" value="Genomic_DNA"/>
</dbReference>
<evidence type="ECO:0000256" key="2">
    <source>
        <dbReference type="SAM" id="Phobius"/>
    </source>
</evidence>
<protein>
    <recommendedName>
        <fullName evidence="3">DUF418 domain-containing protein</fullName>
    </recommendedName>
</protein>
<dbReference type="PANTHER" id="PTHR30590">
    <property type="entry name" value="INNER MEMBRANE PROTEIN"/>
    <property type="match status" value="1"/>
</dbReference>
<feature type="transmembrane region" description="Helical" evidence="2">
    <location>
        <begin position="91"/>
        <end position="119"/>
    </location>
</feature>